<name>A0A482VVR0_ASBVE</name>
<sequence length="186" mass="20732">MLFRCVGRCWRSLRVEKVNIIKSGINELPEVPLAPALRSPSPADLRQRTRLVHSVAVSLEQRASPLRSGRRSDHSISLSFCSVAEEASMPTGKPFERLPEAVRPQHYVLALVPDLKALVFDGDVAVQIEVGPRPPYADRCRPRFEVMCGCHSRGERCDTGRGGRSPREGETDWPTYTVLVRGSRNS</sequence>
<dbReference type="Gene3D" id="2.60.40.1730">
    <property type="entry name" value="tricorn interacting facor f3 domain"/>
    <property type="match status" value="1"/>
</dbReference>
<accession>A0A482VVR0</accession>
<organism evidence="1 2">
    <name type="scientific">Asbolus verrucosus</name>
    <name type="common">Desert ironclad beetle</name>
    <dbReference type="NCBI Taxonomy" id="1661398"/>
    <lineage>
        <taxon>Eukaryota</taxon>
        <taxon>Metazoa</taxon>
        <taxon>Ecdysozoa</taxon>
        <taxon>Arthropoda</taxon>
        <taxon>Hexapoda</taxon>
        <taxon>Insecta</taxon>
        <taxon>Pterygota</taxon>
        <taxon>Neoptera</taxon>
        <taxon>Endopterygota</taxon>
        <taxon>Coleoptera</taxon>
        <taxon>Polyphaga</taxon>
        <taxon>Cucujiformia</taxon>
        <taxon>Tenebrionidae</taxon>
        <taxon>Pimeliinae</taxon>
        <taxon>Asbolus</taxon>
    </lineage>
</organism>
<dbReference type="Proteomes" id="UP000292052">
    <property type="component" value="Unassembled WGS sequence"/>
</dbReference>
<evidence type="ECO:0000313" key="2">
    <source>
        <dbReference type="Proteomes" id="UP000292052"/>
    </source>
</evidence>
<dbReference type="EMBL" id="QDEB01057293">
    <property type="protein sequence ID" value="RZC36945.1"/>
    <property type="molecule type" value="Genomic_DNA"/>
</dbReference>
<protein>
    <submittedName>
        <fullName evidence="1">Peptidase M1 domain containing protein</fullName>
    </submittedName>
</protein>
<dbReference type="InterPro" id="IPR042097">
    <property type="entry name" value="Aminopeptidase_N-like_N_sf"/>
</dbReference>
<dbReference type="AlphaFoldDB" id="A0A482VVR0"/>
<gene>
    <name evidence="1" type="ORF">BDFB_013796</name>
</gene>
<proteinExistence type="predicted"/>
<evidence type="ECO:0000313" key="1">
    <source>
        <dbReference type="EMBL" id="RZC36945.1"/>
    </source>
</evidence>
<reference evidence="1 2" key="1">
    <citation type="submission" date="2017-03" db="EMBL/GenBank/DDBJ databases">
        <title>Genome of the blue death feigning beetle - Asbolus verrucosus.</title>
        <authorList>
            <person name="Rider S.D."/>
        </authorList>
    </citation>
    <scope>NUCLEOTIDE SEQUENCE [LARGE SCALE GENOMIC DNA]</scope>
    <source>
        <strain evidence="1">Butters</strain>
        <tissue evidence="1">Head and leg muscle</tissue>
    </source>
</reference>
<comment type="caution">
    <text evidence="1">The sequence shown here is derived from an EMBL/GenBank/DDBJ whole genome shotgun (WGS) entry which is preliminary data.</text>
</comment>
<keyword evidence="2" id="KW-1185">Reference proteome</keyword>